<dbReference type="Pfam" id="PF06808">
    <property type="entry name" value="DctM"/>
    <property type="match status" value="1"/>
</dbReference>
<evidence type="ECO:0000256" key="2">
    <source>
        <dbReference type="ARBA" id="ARBA00022475"/>
    </source>
</evidence>
<dbReference type="PANTHER" id="PTHR33362">
    <property type="entry name" value="SIALIC ACID TRAP TRANSPORTER PERMEASE PROTEIN SIAT-RELATED"/>
    <property type="match status" value="1"/>
</dbReference>
<keyword evidence="3" id="KW-0997">Cell inner membrane</keyword>
<dbReference type="eggNOG" id="COG1593">
    <property type="taxonomic scope" value="Bacteria"/>
</dbReference>
<dbReference type="KEGG" id="sbu:SpiBuddy_0489"/>
<dbReference type="AlphaFoldDB" id="F0RUG0"/>
<evidence type="ECO:0000256" key="6">
    <source>
        <dbReference type="ARBA" id="ARBA00023136"/>
    </source>
</evidence>
<dbReference type="STRING" id="158189.SpiBuddy_0489"/>
<evidence type="ECO:0000256" key="3">
    <source>
        <dbReference type="ARBA" id="ARBA00022519"/>
    </source>
</evidence>
<gene>
    <name evidence="9" type="ordered locus">SpiBuddy_0489</name>
</gene>
<feature type="transmembrane region" description="Helical" evidence="7">
    <location>
        <begin position="402"/>
        <end position="428"/>
    </location>
</feature>
<reference evidence="10" key="1">
    <citation type="submission" date="2011-02" db="EMBL/GenBank/DDBJ databases">
        <title>Complete sequence of Spirochaeta sp. Buddy.</title>
        <authorList>
            <person name="Lucas S."/>
            <person name="Copeland A."/>
            <person name="Lapidus A."/>
            <person name="Cheng J.-F."/>
            <person name="Goodwin L."/>
            <person name="Pitluck S."/>
            <person name="Zeytun A."/>
            <person name="Detter J.C."/>
            <person name="Han C."/>
            <person name="Tapia R."/>
            <person name="Land M."/>
            <person name="Hauser L."/>
            <person name="Kyrpides N."/>
            <person name="Ivanova N."/>
            <person name="Mikhailova N."/>
            <person name="Pagani I."/>
            <person name="Ritalahti K.M."/>
            <person name="Loeffler F.E."/>
            <person name="Woyke T."/>
        </authorList>
    </citation>
    <scope>NUCLEOTIDE SEQUENCE [LARGE SCALE GENOMIC DNA]</scope>
    <source>
        <strain evidence="10">ATCC BAA-1886 / DSM 22777 / Buddy</strain>
    </source>
</reference>
<dbReference type="GO" id="GO:0022857">
    <property type="term" value="F:transmembrane transporter activity"/>
    <property type="evidence" value="ECO:0007669"/>
    <property type="project" value="TreeGrafter"/>
</dbReference>
<feature type="transmembrane region" description="Helical" evidence="7">
    <location>
        <begin position="279"/>
        <end position="297"/>
    </location>
</feature>
<evidence type="ECO:0000313" key="10">
    <source>
        <dbReference type="Proteomes" id="UP000008466"/>
    </source>
</evidence>
<keyword evidence="6 7" id="KW-0472">Membrane</keyword>
<dbReference type="InterPro" id="IPR004681">
    <property type="entry name" value="TRAP_DctM"/>
</dbReference>
<evidence type="ECO:0000256" key="7">
    <source>
        <dbReference type="SAM" id="Phobius"/>
    </source>
</evidence>
<feature type="transmembrane region" description="Helical" evidence="7">
    <location>
        <begin position="172"/>
        <end position="194"/>
    </location>
</feature>
<sequence>MHSMGVATIVFIVFLLLGMPVAFAIGISGLVFFMVTEGLPYTIVVQKVLATTQSFTMLAIPLFIFAGNLMNNTGITKRLMKLADVLTGHMHGNIAQISCVLSTLMGGVSGSANADAAMESRILGPEMTKRGYSRGWSAAINGLSSLIVATIPPSMGLIIFGSIGEVSIGRLFAAGLIPGLIMMVALMIAVDISARKRKYLPDHKKPASLKEVGKALIDGIWALLFPILLIVFIRFGIMTPSESGAFAAVYAIFVGTVIYKELTWKVFFQTLKDSTKDIAVVTLILAMSGVFGYGIVYDRVPQVIASTLMNITSNPTLMLLIIIALLTVSGMFVETTVIALLLTPILLPVVTSLGIDPVHFGIVMMTVTTMGIMTPPVGIALYTTSTIMECTPEETAKESVPFFIAIFTTVAIVTLIPQVSLFVPNLIFGPAF</sequence>
<keyword evidence="2" id="KW-1003">Cell membrane</keyword>
<comment type="subcellular location">
    <subcellularLocation>
        <location evidence="1">Cell inner membrane</location>
        <topology evidence="1">Multi-pass membrane protein</topology>
    </subcellularLocation>
</comment>
<organism evidence="9 10">
    <name type="scientific">Sphaerochaeta globosa (strain ATCC BAA-1886 / DSM 22777 / Buddy)</name>
    <name type="common">Spirochaeta sp. (strain Buddy)</name>
    <dbReference type="NCBI Taxonomy" id="158189"/>
    <lineage>
        <taxon>Bacteria</taxon>
        <taxon>Pseudomonadati</taxon>
        <taxon>Spirochaetota</taxon>
        <taxon>Spirochaetia</taxon>
        <taxon>Spirochaetales</taxon>
        <taxon>Sphaerochaetaceae</taxon>
        <taxon>Sphaerochaeta</taxon>
    </lineage>
</organism>
<dbReference type="Proteomes" id="UP000008466">
    <property type="component" value="Chromosome"/>
</dbReference>
<feature type="transmembrane region" description="Helical" evidence="7">
    <location>
        <begin position="215"/>
        <end position="237"/>
    </location>
</feature>
<dbReference type="PIRSF" id="PIRSF006066">
    <property type="entry name" value="HI0050"/>
    <property type="match status" value="1"/>
</dbReference>
<feature type="transmembrane region" description="Helical" evidence="7">
    <location>
        <begin position="362"/>
        <end position="382"/>
    </location>
</feature>
<feature type="transmembrane region" description="Helical" evidence="7">
    <location>
        <begin position="138"/>
        <end position="160"/>
    </location>
</feature>
<protein>
    <submittedName>
        <fullName evidence="9">TRAP dicarboxylate transporter, DctM subunit</fullName>
    </submittedName>
</protein>
<name>F0RUG0_SPHGB</name>
<keyword evidence="10" id="KW-1185">Reference proteome</keyword>
<keyword evidence="5 7" id="KW-1133">Transmembrane helix</keyword>
<evidence type="ECO:0000313" key="9">
    <source>
        <dbReference type="EMBL" id="ADY12322.1"/>
    </source>
</evidence>
<evidence type="ECO:0000259" key="8">
    <source>
        <dbReference type="Pfam" id="PF06808"/>
    </source>
</evidence>
<dbReference type="NCBIfam" id="TIGR00786">
    <property type="entry name" value="dctM"/>
    <property type="match status" value="1"/>
</dbReference>
<evidence type="ECO:0000256" key="5">
    <source>
        <dbReference type="ARBA" id="ARBA00022989"/>
    </source>
</evidence>
<feature type="transmembrane region" description="Helical" evidence="7">
    <location>
        <begin position="243"/>
        <end position="259"/>
    </location>
</feature>
<proteinExistence type="predicted"/>
<dbReference type="EMBL" id="CP002541">
    <property type="protein sequence ID" value="ADY12322.1"/>
    <property type="molecule type" value="Genomic_DNA"/>
</dbReference>
<dbReference type="PANTHER" id="PTHR33362:SF4">
    <property type="entry name" value="2,3-DIKETO-L-GULONATE TRAP TRANSPORTER LARGE PERMEASE PROTEIN YIAN"/>
    <property type="match status" value="1"/>
</dbReference>
<dbReference type="GO" id="GO:0005886">
    <property type="term" value="C:plasma membrane"/>
    <property type="evidence" value="ECO:0007669"/>
    <property type="project" value="UniProtKB-SubCell"/>
</dbReference>
<dbReference type="InterPro" id="IPR010656">
    <property type="entry name" value="DctM"/>
</dbReference>
<feature type="transmembrane region" description="Helical" evidence="7">
    <location>
        <begin position="317"/>
        <end position="350"/>
    </location>
</feature>
<accession>F0RUG0</accession>
<dbReference type="HOGENOM" id="CLU_019824_4_1_12"/>
<keyword evidence="4 7" id="KW-0812">Transmembrane</keyword>
<evidence type="ECO:0000256" key="4">
    <source>
        <dbReference type="ARBA" id="ARBA00022692"/>
    </source>
</evidence>
<feature type="transmembrane region" description="Helical" evidence="7">
    <location>
        <begin position="48"/>
        <end position="70"/>
    </location>
</feature>
<evidence type="ECO:0000256" key="1">
    <source>
        <dbReference type="ARBA" id="ARBA00004429"/>
    </source>
</evidence>
<feature type="domain" description="TRAP C4-dicarboxylate transport system permease DctM subunit" evidence="8">
    <location>
        <begin position="9"/>
        <end position="418"/>
    </location>
</feature>